<accession>A0A8T0LB18</accession>
<dbReference type="SUPFAM" id="SSF55008">
    <property type="entry name" value="HMA, heavy metal-associated domain"/>
    <property type="match status" value="1"/>
</dbReference>
<dbReference type="InterPro" id="IPR006121">
    <property type="entry name" value="HMA_dom"/>
</dbReference>
<feature type="region of interest" description="Disordered" evidence="6">
    <location>
        <begin position="74"/>
        <end position="211"/>
    </location>
</feature>
<dbReference type="Gene3D" id="3.30.70.100">
    <property type="match status" value="1"/>
</dbReference>
<dbReference type="CDD" id="cd00371">
    <property type="entry name" value="HMA"/>
    <property type="match status" value="1"/>
</dbReference>
<keyword evidence="2" id="KW-0479">Metal-binding</keyword>
<dbReference type="GO" id="GO:0046872">
    <property type="term" value="F:metal ion binding"/>
    <property type="evidence" value="ECO:0007669"/>
    <property type="project" value="UniProtKB-KW"/>
</dbReference>
<dbReference type="AlphaFoldDB" id="A0A8T0LB18"/>
<dbReference type="InterPro" id="IPR036163">
    <property type="entry name" value="HMA_dom_sf"/>
</dbReference>
<evidence type="ECO:0000256" key="5">
    <source>
        <dbReference type="ARBA" id="ARBA00024045"/>
    </source>
</evidence>
<evidence type="ECO:0000256" key="1">
    <source>
        <dbReference type="ARBA" id="ARBA00022481"/>
    </source>
</evidence>
<keyword evidence="3" id="KW-0449">Lipoprotein</keyword>
<evidence type="ECO:0000313" key="9">
    <source>
        <dbReference type="Proteomes" id="UP000743370"/>
    </source>
</evidence>
<dbReference type="PANTHER" id="PTHR45868">
    <property type="entry name" value="HEAVY METAL-ASSOCIATED ISOPRENYLATED PLANT PROTEIN 33-RELATED"/>
    <property type="match status" value="1"/>
</dbReference>
<proteinExistence type="inferred from homology"/>
<dbReference type="Proteomes" id="UP000743370">
    <property type="component" value="Unassembled WGS sequence"/>
</dbReference>
<evidence type="ECO:0000256" key="3">
    <source>
        <dbReference type="ARBA" id="ARBA00023288"/>
    </source>
</evidence>
<dbReference type="EMBL" id="JABFOF010000001">
    <property type="protein sequence ID" value="KAG2407225.1"/>
    <property type="molecule type" value="Genomic_DNA"/>
</dbReference>
<feature type="domain" description="HMA" evidence="7">
    <location>
        <begin position="17"/>
        <end position="80"/>
    </location>
</feature>
<protein>
    <submittedName>
        <fullName evidence="8">Heavy metal-associated isoprenylated plant protein</fullName>
    </submittedName>
</protein>
<reference evidence="8 9" key="1">
    <citation type="submission" date="2020-05" db="EMBL/GenBank/DDBJ databases">
        <title>Vigna angularis (adzuki bean) Var. LongXiaoDou No. 4 denovo assembly.</title>
        <authorList>
            <person name="Xiang H."/>
        </authorList>
    </citation>
    <scope>NUCLEOTIDE SEQUENCE [LARGE SCALE GENOMIC DNA]</scope>
    <source>
        <tissue evidence="8">Leaf</tissue>
    </source>
</reference>
<evidence type="ECO:0000256" key="6">
    <source>
        <dbReference type="SAM" id="MobiDB-lite"/>
    </source>
</evidence>
<evidence type="ECO:0000313" key="8">
    <source>
        <dbReference type="EMBL" id="KAG2407225.1"/>
    </source>
</evidence>
<feature type="compositionally biased region" description="Basic and acidic residues" evidence="6">
    <location>
        <begin position="107"/>
        <end position="117"/>
    </location>
</feature>
<dbReference type="FunFam" id="3.30.70.100:FF:000008">
    <property type="entry name" value="Copper transport protein ATOX1"/>
    <property type="match status" value="1"/>
</dbReference>
<feature type="compositionally biased region" description="Low complexity" evidence="6">
    <location>
        <begin position="120"/>
        <end position="134"/>
    </location>
</feature>
<organism evidence="8 9">
    <name type="scientific">Phaseolus angularis</name>
    <name type="common">Azuki bean</name>
    <name type="synonym">Vigna angularis</name>
    <dbReference type="NCBI Taxonomy" id="3914"/>
    <lineage>
        <taxon>Eukaryota</taxon>
        <taxon>Viridiplantae</taxon>
        <taxon>Streptophyta</taxon>
        <taxon>Embryophyta</taxon>
        <taxon>Tracheophyta</taxon>
        <taxon>Spermatophyta</taxon>
        <taxon>Magnoliopsida</taxon>
        <taxon>eudicotyledons</taxon>
        <taxon>Gunneridae</taxon>
        <taxon>Pentapetalae</taxon>
        <taxon>rosids</taxon>
        <taxon>fabids</taxon>
        <taxon>Fabales</taxon>
        <taxon>Fabaceae</taxon>
        <taxon>Papilionoideae</taxon>
        <taxon>50 kb inversion clade</taxon>
        <taxon>NPAAA clade</taxon>
        <taxon>indigoferoid/millettioid clade</taxon>
        <taxon>Phaseoleae</taxon>
        <taxon>Vigna</taxon>
    </lineage>
</organism>
<sequence>MDAKSSQAVLPSEPLMYQTWFLKVSIHCEGCRRKVKKVLQSIDGVFTTTVDPQQQKVTVTGSVGVETLIRKLEKAGKHAEIWPENLAAGKGNNSDKDKQQQKKKKKNEQGEESEGKINHSTTTNAVATNTTANTSKKKTNEKSSGERGNGESKSSGGGGENQSAESENKSGQSEGVGKKKKKKEMEKSESDGSSACNGGAAHSGSSGQVNLSPTRQQFNLYPETYCYPPLVYLATHNRLCPMGTMGGPSYYVSPLPYMCAGIDHDPYRLQSTPFVPFEIFSDENANGCSIIDEVLGLDGKHVNVTSEGHFVKTGLCYAGKAEARQWNEATHKNLFHAAKYVKRGHVRESGCGPKAL</sequence>
<feature type="compositionally biased region" description="Basic and acidic residues" evidence="6">
    <location>
        <begin position="138"/>
        <end position="150"/>
    </location>
</feature>
<dbReference type="PANTHER" id="PTHR45868:SF86">
    <property type="entry name" value="HMA DOMAIN-CONTAINING PROTEIN"/>
    <property type="match status" value="1"/>
</dbReference>
<comment type="caution">
    <text evidence="8">The sequence shown here is derived from an EMBL/GenBank/DDBJ whole genome shotgun (WGS) entry which is preliminary data.</text>
</comment>
<dbReference type="Pfam" id="PF00403">
    <property type="entry name" value="HMA"/>
    <property type="match status" value="1"/>
</dbReference>
<evidence type="ECO:0000256" key="4">
    <source>
        <dbReference type="ARBA" id="ARBA00023289"/>
    </source>
</evidence>
<name>A0A8T0LB18_PHAAN</name>
<gene>
    <name evidence="8" type="ORF">HKW66_Vig0020470</name>
</gene>
<evidence type="ECO:0000259" key="7">
    <source>
        <dbReference type="PROSITE" id="PS50846"/>
    </source>
</evidence>
<keyword evidence="4" id="KW-0636">Prenylation</keyword>
<evidence type="ECO:0000256" key="2">
    <source>
        <dbReference type="ARBA" id="ARBA00022723"/>
    </source>
</evidence>
<keyword evidence="1" id="KW-0488">Methylation</keyword>
<dbReference type="PROSITE" id="PS50846">
    <property type="entry name" value="HMA_2"/>
    <property type="match status" value="1"/>
</dbReference>
<comment type="similarity">
    <text evidence="5">Belongs to the HIPP family.</text>
</comment>